<feature type="topological domain" description="Extracellular" evidence="10">
    <location>
        <begin position="29"/>
        <end position="149"/>
    </location>
</feature>
<feature type="binding site" description="axial binding residue" evidence="10 11">
    <location>
        <position position="125"/>
    </location>
    <ligand>
        <name>heme</name>
        <dbReference type="ChEBI" id="CHEBI:30413"/>
    </ligand>
    <ligandPart>
        <name>Fe</name>
        <dbReference type="ChEBI" id="CHEBI:18248"/>
    </ligandPart>
</feature>
<gene>
    <name evidence="10" type="primary">ccmE</name>
    <name evidence="10" type="synonym">cycJ</name>
    <name evidence="12" type="ORF">COB13_01800</name>
</gene>
<dbReference type="GO" id="GO:0017004">
    <property type="term" value="P:cytochrome complex assembly"/>
    <property type="evidence" value="ECO:0007669"/>
    <property type="project" value="UniProtKB-KW"/>
</dbReference>
<evidence type="ECO:0000256" key="8">
    <source>
        <dbReference type="ARBA" id="ARBA00023004"/>
    </source>
</evidence>
<keyword evidence="8 10" id="KW-0408">Iron</keyword>
<evidence type="ECO:0000256" key="7">
    <source>
        <dbReference type="ARBA" id="ARBA00022989"/>
    </source>
</evidence>
<dbReference type="PANTHER" id="PTHR34128">
    <property type="entry name" value="CYTOCHROME C-TYPE BIOGENESIS PROTEIN CCME HOMOLOG, MITOCHONDRIAL"/>
    <property type="match status" value="1"/>
</dbReference>
<sequence>MTRKQQRFTFIIVGLALLGLATGLILVAMEDGISFFKTPTEILTEKTDSQKRLRIGGLVMDDTVKHEGLLLKFIITDNQSELNVEYEGVVPDLFKEGQGVVLEGYLSQDKIFLADSLLAKHDENYMPKEVADSLKAQGHWQDADQKVSE</sequence>
<evidence type="ECO:0000256" key="6">
    <source>
        <dbReference type="ARBA" id="ARBA00022968"/>
    </source>
</evidence>
<evidence type="ECO:0000313" key="12">
    <source>
        <dbReference type="EMBL" id="PCJ03386.1"/>
    </source>
</evidence>
<dbReference type="AlphaFoldDB" id="A0A2A4ZA33"/>
<evidence type="ECO:0000256" key="9">
    <source>
        <dbReference type="ARBA" id="ARBA00023136"/>
    </source>
</evidence>
<dbReference type="HAMAP" id="MF_01959">
    <property type="entry name" value="CcmE"/>
    <property type="match status" value="1"/>
</dbReference>
<name>A0A2A4ZA33_9PROT</name>
<keyword evidence="10" id="KW-1003">Cell membrane</keyword>
<keyword evidence="6 10" id="KW-0735">Signal-anchor</keyword>
<protein>
    <recommendedName>
        <fullName evidence="10">Cytochrome c-type biogenesis protein CcmE</fullName>
    </recommendedName>
    <alternativeName>
        <fullName evidence="10">Cytochrome c maturation protein E</fullName>
    </alternativeName>
    <alternativeName>
        <fullName evidence="10">Heme chaperone CcmE</fullName>
    </alternativeName>
</protein>
<keyword evidence="4 10" id="KW-0479">Metal-binding</keyword>
<evidence type="ECO:0000256" key="10">
    <source>
        <dbReference type="HAMAP-Rule" id="MF_01959"/>
    </source>
</evidence>
<organism evidence="12">
    <name type="scientific">OCS116 cluster bacterium</name>
    <dbReference type="NCBI Taxonomy" id="2030921"/>
    <lineage>
        <taxon>Bacteria</taxon>
        <taxon>Pseudomonadati</taxon>
        <taxon>Pseudomonadota</taxon>
        <taxon>Alphaproteobacteria</taxon>
        <taxon>OCS116 cluster</taxon>
    </lineage>
</organism>
<dbReference type="Gene3D" id="2.40.50.140">
    <property type="entry name" value="Nucleic acid-binding proteins"/>
    <property type="match status" value="1"/>
</dbReference>
<comment type="function">
    <text evidence="10">Heme chaperone required for the biogenesis of c-type cytochromes. Transiently binds heme delivered by CcmC and transfers the heme to apo-cytochromes in a process facilitated by CcmF and CcmH.</text>
</comment>
<reference evidence="12" key="2">
    <citation type="journal article" date="2018" name="ISME J.">
        <title>A dynamic microbial community with high functional redundancy inhabits the cold, oxic subseafloor aquifer.</title>
        <authorList>
            <person name="Tully B.J."/>
            <person name="Wheat C.G."/>
            <person name="Glazer B.T."/>
            <person name="Huber J.A."/>
        </authorList>
    </citation>
    <scope>NUCLEOTIDE SEQUENCE</scope>
    <source>
        <strain evidence="12">NORP83</strain>
    </source>
</reference>
<dbReference type="GO" id="GO:0017003">
    <property type="term" value="P:protein-heme linkage"/>
    <property type="evidence" value="ECO:0007669"/>
    <property type="project" value="UniProtKB-UniRule"/>
</dbReference>
<dbReference type="NCBIfam" id="NF009731">
    <property type="entry name" value="PRK13254.1-5"/>
    <property type="match status" value="1"/>
</dbReference>
<keyword evidence="7 10" id="KW-1133">Transmembrane helix</keyword>
<keyword evidence="3 10" id="KW-0812">Transmembrane</keyword>
<evidence type="ECO:0000256" key="2">
    <source>
        <dbReference type="ARBA" id="ARBA00022617"/>
    </source>
</evidence>
<feature type="binding site" description="covalent" evidence="10 11">
    <location>
        <position position="121"/>
    </location>
    <ligand>
        <name>heme</name>
        <dbReference type="ChEBI" id="CHEBI:30413"/>
    </ligand>
</feature>
<dbReference type="Pfam" id="PF03100">
    <property type="entry name" value="CcmE"/>
    <property type="match status" value="1"/>
</dbReference>
<dbReference type="PANTHER" id="PTHR34128:SF2">
    <property type="entry name" value="CYTOCHROME C-TYPE BIOGENESIS PROTEIN CCME HOMOLOG, MITOCHONDRIAL"/>
    <property type="match status" value="1"/>
</dbReference>
<dbReference type="GO" id="GO:0005886">
    <property type="term" value="C:plasma membrane"/>
    <property type="evidence" value="ECO:0007669"/>
    <property type="project" value="UniProtKB-SubCell"/>
</dbReference>
<dbReference type="SUPFAM" id="SSF82093">
    <property type="entry name" value="Heme chaperone CcmE"/>
    <property type="match status" value="1"/>
</dbReference>
<evidence type="ECO:0000256" key="5">
    <source>
        <dbReference type="ARBA" id="ARBA00022748"/>
    </source>
</evidence>
<dbReference type="InterPro" id="IPR036127">
    <property type="entry name" value="CcmE-like_sf"/>
</dbReference>
<reference key="1">
    <citation type="submission" date="2017-08" db="EMBL/GenBank/DDBJ databases">
        <title>A dynamic microbial community with high functional redundancy inhabits the cold, oxic subseafloor aquifer.</title>
        <authorList>
            <person name="Tully B.J."/>
            <person name="Wheat C.G."/>
            <person name="Glazer B.T."/>
            <person name="Huber J.A."/>
        </authorList>
    </citation>
    <scope>NUCLEOTIDE SEQUENCE [LARGE SCALE GENOMIC DNA]</scope>
</reference>
<dbReference type="InterPro" id="IPR004329">
    <property type="entry name" value="CcmE"/>
</dbReference>
<comment type="similarity">
    <text evidence="10">Belongs to the CcmE/CycJ family.</text>
</comment>
<keyword evidence="2 10" id="KW-0349">Heme</keyword>
<evidence type="ECO:0000256" key="1">
    <source>
        <dbReference type="ARBA" id="ARBA00004370"/>
    </source>
</evidence>
<comment type="subcellular location">
    <subcellularLocation>
        <location evidence="10">Cell membrane</location>
        <topology evidence="10">Single-pass type II membrane protein</topology>
    </subcellularLocation>
    <subcellularLocation>
        <location evidence="1">Membrane</location>
    </subcellularLocation>
</comment>
<dbReference type="GO" id="GO:0046872">
    <property type="term" value="F:metal ion binding"/>
    <property type="evidence" value="ECO:0007669"/>
    <property type="project" value="UniProtKB-KW"/>
</dbReference>
<proteinExistence type="inferred from homology"/>
<feature type="topological domain" description="Cytoplasmic" evidence="10">
    <location>
        <begin position="1"/>
        <end position="7"/>
    </location>
</feature>
<evidence type="ECO:0000256" key="3">
    <source>
        <dbReference type="ARBA" id="ARBA00022692"/>
    </source>
</evidence>
<evidence type="ECO:0000256" key="4">
    <source>
        <dbReference type="ARBA" id="ARBA00022723"/>
    </source>
</evidence>
<evidence type="ECO:0000256" key="11">
    <source>
        <dbReference type="PIRSR" id="PIRSR604329-50"/>
    </source>
</evidence>
<keyword evidence="5 10" id="KW-0201">Cytochrome c-type biogenesis</keyword>
<dbReference type="EMBL" id="NVUS01000002">
    <property type="protein sequence ID" value="PCJ03386.1"/>
    <property type="molecule type" value="Genomic_DNA"/>
</dbReference>
<comment type="caution">
    <text evidence="12">The sequence shown here is derived from an EMBL/GenBank/DDBJ whole genome shotgun (WGS) entry which is preliminary data.</text>
</comment>
<dbReference type="InterPro" id="IPR012340">
    <property type="entry name" value="NA-bd_OB-fold"/>
</dbReference>
<dbReference type="GO" id="GO:0020037">
    <property type="term" value="F:heme binding"/>
    <property type="evidence" value="ECO:0007669"/>
    <property type="project" value="InterPro"/>
</dbReference>
<dbReference type="NCBIfam" id="NF009727">
    <property type="entry name" value="PRK13254.1-1"/>
    <property type="match status" value="1"/>
</dbReference>
<keyword evidence="9 10" id="KW-0472">Membrane</keyword>
<accession>A0A2A4ZA33</accession>